<dbReference type="GO" id="GO:0017168">
    <property type="term" value="F:5-oxoprolinase (ATP-hydrolyzing) activity"/>
    <property type="evidence" value="ECO:0007669"/>
    <property type="project" value="TreeGrafter"/>
</dbReference>
<dbReference type="InterPro" id="IPR049517">
    <property type="entry name" value="ACX-like_C"/>
</dbReference>
<sequence length="777" mass="85194">MPKGIQIAIDRGGTFTDCLGRIPSEVPGEPPHDIVIKLLSRDPNNYRDAPTEGIRRILEKATGRTIPRSEKISTEEIEYIRLSTTVATNALLERDGERHALITTKGFGDVVQIGNQARPHIFDLAIHKPEVLYNEVVEVDERVTVVGYTSDPQAQEHAIQFSSTQRDAHVTKPYSGRDQPPSAGAYGAEYQAPEIVRGVSGEAVAILSRPDEKKVRAELQRLYDDGYRSLAIVFMFSYTYPEHEQMVKAWAKEIGFPSISCSAELMPMIKMVPRATSATADAYLTPVLQAYIDSFFSGFDSSLRDGSAGTRVEFMMSDGGLTSVDHFTGLKSIISGPAGGVVGMALTTYDANDRRPVIGFDMGGTSTDVSRYAGRYEQIMETTIDGVTIQSPQLDVNTVASGGSSRLFFRNGLFVVGPESASAHPGPTCYRKGGPLAITDANLVTGRLAIEMFPKIFGPNEDQGLDVEGSRAAFEALTKQINQETGRSLSVDEVAQGFIRVANEAMCRPIRSLTQARGYSTSKHILACFGGAGGQHACSIARALGISTVAVHKYSSILSAYGMALADRVYELQEPSNETWAMSSTLDETTSHGRIQARVDELTKRVTDELLHQGFARERVHTDIYLHMRYEGTDTALMTLKPADSWDMEKVFVETYRQEFGFVLAGRPILVDDIRIRGIGRTFDSLGPSVLAEYTMQSQKGADAFPEAKALAEAPRRPVYFDGMGRVPTAIVRLRDLDVFEHVPGPAILIDETQTILVEPRCKAHMLSQAVIIHIEY</sequence>
<dbReference type="VEuPathDB" id="FungiDB:Malapachy_3837"/>
<feature type="domain" description="Acetophenone carboxylase-like C-terminal" evidence="4">
    <location>
        <begin position="591"/>
        <end position="775"/>
    </location>
</feature>
<evidence type="ECO:0000313" key="6">
    <source>
        <dbReference type="Proteomes" id="UP000037751"/>
    </source>
</evidence>
<dbReference type="GO" id="GO:0006749">
    <property type="term" value="P:glutathione metabolic process"/>
    <property type="evidence" value="ECO:0007669"/>
    <property type="project" value="TreeGrafter"/>
</dbReference>
<reference evidence="5 6" key="1">
    <citation type="submission" date="2015-07" db="EMBL/GenBank/DDBJ databases">
        <title>Draft Genome Sequence of Malassezia furfur CBS1878 and Malassezia pachydermatis CBS1879.</title>
        <authorList>
            <person name="Triana S."/>
            <person name="Ohm R."/>
            <person name="Gonzalez A."/>
            <person name="DeCock H."/>
            <person name="Restrepo S."/>
            <person name="Celis A."/>
        </authorList>
    </citation>
    <scope>NUCLEOTIDE SEQUENCE [LARGE SCALE GENOMIC DNA]</scope>
    <source>
        <strain evidence="5 6">CBS 1879</strain>
    </source>
</reference>
<accession>A0A0M9VPI1</accession>
<name>A0A0M9VPI1_9BASI</name>
<dbReference type="EMBL" id="LGAV01000004">
    <property type="protein sequence ID" value="KOS14465.1"/>
    <property type="molecule type" value="Genomic_DNA"/>
</dbReference>
<dbReference type="InterPro" id="IPR002821">
    <property type="entry name" value="Hydantoinase_A"/>
</dbReference>
<organism evidence="5 6">
    <name type="scientific">Malassezia pachydermatis</name>
    <dbReference type="NCBI Taxonomy" id="77020"/>
    <lineage>
        <taxon>Eukaryota</taxon>
        <taxon>Fungi</taxon>
        <taxon>Dikarya</taxon>
        <taxon>Basidiomycota</taxon>
        <taxon>Ustilaginomycotina</taxon>
        <taxon>Malasseziomycetes</taxon>
        <taxon>Malasseziales</taxon>
        <taxon>Malasseziaceae</taxon>
        <taxon>Malassezia</taxon>
    </lineage>
</organism>
<dbReference type="RefSeq" id="XP_017992097.1">
    <property type="nucleotide sequence ID" value="XM_018138296.1"/>
</dbReference>
<evidence type="ECO:0000259" key="3">
    <source>
        <dbReference type="Pfam" id="PF05378"/>
    </source>
</evidence>
<feature type="domain" description="Hydantoinase/oxoprolinase N-terminal" evidence="3">
    <location>
        <begin position="7"/>
        <end position="255"/>
    </location>
</feature>
<evidence type="ECO:0000259" key="4">
    <source>
        <dbReference type="Pfam" id="PF19278"/>
    </source>
</evidence>
<dbReference type="AlphaFoldDB" id="A0A0M9VPI1"/>
<dbReference type="InterPro" id="IPR045079">
    <property type="entry name" value="Oxoprolinase-like"/>
</dbReference>
<dbReference type="Pfam" id="PF05378">
    <property type="entry name" value="Hydant_A_N"/>
    <property type="match status" value="1"/>
</dbReference>
<feature type="region of interest" description="Disordered" evidence="1">
    <location>
        <begin position="160"/>
        <end position="184"/>
    </location>
</feature>
<dbReference type="Pfam" id="PF19278">
    <property type="entry name" value="Hydant_A_C"/>
    <property type="match status" value="1"/>
</dbReference>
<proteinExistence type="predicted"/>
<dbReference type="PANTHER" id="PTHR11365">
    <property type="entry name" value="5-OXOPROLINASE RELATED"/>
    <property type="match status" value="1"/>
</dbReference>
<dbReference type="GO" id="GO:0005829">
    <property type="term" value="C:cytosol"/>
    <property type="evidence" value="ECO:0007669"/>
    <property type="project" value="TreeGrafter"/>
</dbReference>
<feature type="domain" description="Hydantoinase A/oxoprolinase" evidence="2">
    <location>
        <begin position="274"/>
        <end position="569"/>
    </location>
</feature>
<evidence type="ECO:0000313" key="5">
    <source>
        <dbReference type="EMBL" id="KOS14465.1"/>
    </source>
</evidence>
<protein>
    <submittedName>
        <fullName evidence="5">5-oxoprolinase</fullName>
    </submittedName>
</protein>
<dbReference type="GeneID" id="28730172"/>
<dbReference type="InterPro" id="IPR008040">
    <property type="entry name" value="Hydant_A_N"/>
</dbReference>
<comment type="caution">
    <text evidence="5">The sequence shown here is derived from an EMBL/GenBank/DDBJ whole genome shotgun (WGS) entry which is preliminary data.</text>
</comment>
<evidence type="ECO:0000256" key="1">
    <source>
        <dbReference type="SAM" id="MobiDB-lite"/>
    </source>
</evidence>
<dbReference type="OrthoDB" id="3643at2759"/>
<evidence type="ECO:0000259" key="2">
    <source>
        <dbReference type="Pfam" id="PF01968"/>
    </source>
</evidence>
<dbReference type="STRING" id="77020.A0A0M9VPI1"/>
<dbReference type="PANTHER" id="PTHR11365:SF2">
    <property type="entry name" value="5-OXOPROLINASE"/>
    <property type="match status" value="1"/>
</dbReference>
<dbReference type="Pfam" id="PF01968">
    <property type="entry name" value="Hydantoinase_A"/>
    <property type="match status" value="1"/>
</dbReference>
<dbReference type="Proteomes" id="UP000037751">
    <property type="component" value="Unassembled WGS sequence"/>
</dbReference>
<keyword evidence="6" id="KW-1185">Reference proteome</keyword>
<gene>
    <name evidence="5" type="ORF">Malapachy_3837</name>
</gene>